<dbReference type="Proteomes" id="UP001519288">
    <property type="component" value="Unassembled WGS sequence"/>
</dbReference>
<feature type="transmembrane region" description="Helical" evidence="1">
    <location>
        <begin position="45"/>
        <end position="70"/>
    </location>
</feature>
<feature type="transmembrane region" description="Helical" evidence="1">
    <location>
        <begin position="82"/>
        <end position="105"/>
    </location>
</feature>
<keyword evidence="1" id="KW-1133">Transmembrane helix</keyword>
<accession>A0ABS4JLT4</accession>
<dbReference type="SMART" id="SM01251">
    <property type="entry name" value="KbaA"/>
    <property type="match status" value="1"/>
</dbReference>
<protein>
    <submittedName>
        <fullName evidence="2">KinB signaling pathway activation protein</fullName>
    </submittedName>
</protein>
<reference evidence="2 3" key="1">
    <citation type="submission" date="2021-03" db="EMBL/GenBank/DDBJ databases">
        <title>Genomic Encyclopedia of Type Strains, Phase IV (KMG-IV): sequencing the most valuable type-strain genomes for metagenomic binning, comparative biology and taxonomic classification.</title>
        <authorList>
            <person name="Goeker M."/>
        </authorList>
    </citation>
    <scope>NUCLEOTIDE SEQUENCE [LARGE SCALE GENOMIC DNA]</scope>
    <source>
        <strain evidence="2 3">DSM 26806</strain>
    </source>
</reference>
<dbReference type="RefSeq" id="WP_209866124.1">
    <property type="nucleotide sequence ID" value="NZ_JAGGLD010000010.1"/>
</dbReference>
<evidence type="ECO:0000313" key="3">
    <source>
        <dbReference type="Proteomes" id="UP001519288"/>
    </source>
</evidence>
<dbReference type="Pfam" id="PF14089">
    <property type="entry name" value="KbaA"/>
    <property type="match status" value="1"/>
</dbReference>
<gene>
    <name evidence="2" type="ORF">J2Z69_003781</name>
</gene>
<name>A0ABS4JLT4_9BACL</name>
<feature type="transmembrane region" description="Helical" evidence="1">
    <location>
        <begin position="138"/>
        <end position="160"/>
    </location>
</feature>
<proteinExistence type="predicted"/>
<dbReference type="EMBL" id="JAGGLD010000010">
    <property type="protein sequence ID" value="MBP2002674.1"/>
    <property type="molecule type" value="Genomic_DNA"/>
</dbReference>
<feature type="transmembrane region" description="Helical" evidence="1">
    <location>
        <begin position="166"/>
        <end position="184"/>
    </location>
</feature>
<evidence type="ECO:0000256" key="1">
    <source>
        <dbReference type="SAM" id="Phobius"/>
    </source>
</evidence>
<evidence type="ECO:0000313" key="2">
    <source>
        <dbReference type="EMBL" id="MBP2002674.1"/>
    </source>
</evidence>
<feature type="transmembrane region" description="Helical" evidence="1">
    <location>
        <begin position="111"/>
        <end position="131"/>
    </location>
</feature>
<organism evidence="2 3">
    <name type="scientific">Paenibacillus shirakamiensis</name>
    <dbReference type="NCBI Taxonomy" id="1265935"/>
    <lineage>
        <taxon>Bacteria</taxon>
        <taxon>Bacillati</taxon>
        <taxon>Bacillota</taxon>
        <taxon>Bacilli</taxon>
        <taxon>Bacillales</taxon>
        <taxon>Paenibacillaceae</taxon>
        <taxon>Paenibacillus</taxon>
    </lineage>
</organism>
<sequence length="201" mass="22148">MNLKRWAFLFGSTLLVGAVFALISGGVMQFSDTIVFKGTQDFFMNLLLLAGTGIMVSVYAQLGFFAYLMLNYMAAGVFSQKTWEYIQIVLTALALMELMFFRSFVDGSNKGYSDLILALIILVVAIGVAYFKVKATNASAWIPTLFFMIAGAIVEIVGVLRIQDNNATILIAVPLIACNAFQMMQLHRLVRKTNVKNAIDA</sequence>
<dbReference type="InterPro" id="IPR024164">
    <property type="entry name" value="KinB-signalling_activ"/>
</dbReference>
<comment type="caution">
    <text evidence="2">The sequence shown here is derived from an EMBL/GenBank/DDBJ whole genome shotgun (WGS) entry which is preliminary data.</text>
</comment>
<keyword evidence="1" id="KW-0472">Membrane</keyword>
<keyword evidence="1" id="KW-0812">Transmembrane</keyword>
<keyword evidence="3" id="KW-1185">Reference proteome</keyword>